<reference evidence="1" key="2">
    <citation type="submission" date="2025-09" db="UniProtKB">
        <authorList>
            <consortium name="EnsemblPlants"/>
        </authorList>
    </citation>
    <scope>IDENTIFICATION</scope>
</reference>
<dbReference type="Proteomes" id="UP001732700">
    <property type="component" value="Chromosome 7A"/>
</dbReference>
<dbReference type="EnsemblPlants" id="AVESA.00010b.r2.7AG1207870.1">
    <property type="protein sequence ID" value="AVESA.00010b.r2.7AG1207870.1.CDS.1"/>
    <property type="gene ID" value="AVESA.00010b.r2.7AG1207870"/>
</dbReference>
<evidence type="ECO:0000313" key="2">
    <source>
        <dbReference type="Proteomes" id="UP001732700"/>
    </source>
</evidence>
<sequence length="129" mass="13566">MASVRDVAVLALSVAEFMEPLLCFLGGHSPRSPAVNEAAVFLLVFIPMARIAGDVVAHFAGVILAYLHQASGGGGTAMSSLADLGRFVVLLFTLVSAWLFAVAVLLAFFYVFLVGKEGIRPGLSWNVLG</sequence>
<organism evidence="1 2">
    <name type="scientific">Avena sativa</name>
    <name type="common">Oat</name>
    <dbReference type="NCBI Taxonomy" id="4498"/>
    <lineage>
        <taxon>Eukaryota</taxon>
        <taxon>Viridiplantae</taxon>
        <taxon>Streptophyta</taxon>
        <taxon>Embryophyta</taxon>
        <taxon>Tracheophyta</taxon>
        <taxon>Spermatophyta</taxon>
        <taxon>Magnoliopsida</taxon>
        <taxon>Liliopsida</taxon>
        <taxon>Poales</taxon>
        <taxon>Poaceae</taxon>
        <taxon>BOP clade</taxon>
        <taxon>Pooideae</taxon>
        <taxon>Poodae</taxon>
        <taxon>Poeae</taxon>
        <taxon>Poeae Chloroplast Group 1 (Aveneae type)</taxon>
        <taxon>Aveninae</taxon>
        <taxon>Avena</taxon>
    </lineage>
</organism>
<name>A0ACD5ZQS9_AVESA</name>
<proteinExistence type="predicted"/>
<evidence type="ECO:0000313" key="1">
    <source>
        <dbReference type="EnsemblPlants" id="AVESA.00010b.r2.7AG1207870.1.CDS.1"/>
    </source>
</evidence>
<accession>A0ACD5ZQS9</accession>
<keyword evidence="2" id="KW-1185">Reference proteome</keyword>
<protein>
    <submittedName>
        <fullName evidence="1">Uncharacterized protein</fullName>
    </submittedName>
</protein>
<reference evidence="1" key="1">
    <citation type="submission" date="2021-05" db="EMBL/GenBank/DDBJ databases">
        <authorList>
            <person name="Scholz U."/>
            <person name="Mascher M."/>
            <person name="Fiebig A."/>
        </authorList>
    </citation>
    <scope>NUCLEOTIDE SEQUENCE [LARGE SCALE GENOMIC DNA]</scope>
</reference>